<dbReference type="CDD" id="cd01562">
    <property type="entry name" value="Thr-dehyd"/>
    <property type="match status" value="1"/>
</dbReference>
<evidence type="ECO:0000259" key="4">
    <source>
        <dbReference type="Pfam" id="PF00291"/>
    </source>
</evidence>
<dbReference type="InterPro" id="IPR001926">
    <property type="entry name" value="TrpB-like_PALP"/>
</dbReference>
<gene>
    <name evidence="5" type="ORF">ACIB24_06705</name>
</gene>
<dbReference type="InterPro" id="IPR050147">
    <property type="entry name" value="Ser/Thr_Dehydratase"/>
</dbReference>
<accession>A0ABW8AK55</accession>
<keyword evidence="6" id="KW-1185">Reference proteome</keyword>
<comment type="caution">
    <text evidence="5">The sequence shown here is derived from an EMBL/GenBank/DDBJ whole genome shotgun (WGS) entry which is preliminary data.</text>
</comment>
<evidence type="ECO:0000256" key="3">
    <source>
        <dbReference type="ARBA" id="ARBA00023239"/>
    </source>
</evidence>
<dbReference type="SUPFAM" id="SSF53686">
    <property type="entry name" value="Tryptophan synthase beta subunit-like PLP-dependent enzymes"/>
    <property type="match status" value="1"/>
</dbReference>
<dbReference type="Pfam" id="PF00291">
    <property type="entry name" value="PALP"/>
    <property type="match status" value="1"/>
</dbReference>
<feature type="domain" description="Tryptophan synthase beta chain-like PALP" evidence="4">
    <location>
        <begin position="15"/>
        <end position="310"/>
    </location>
</feature>
<protein>
    <submittedName>
        <fullName evidence="5">Threonine dehydratase</fullName>
        <ecNumber evidence="5">4.3.1.19</ecNumber>
    </submittedName>
</protein>
<name>A0ABW8AK55_9ACTN</name>
<evidence type="ECO:0000313" key="6">
    <source>
        <dbReference type="Proteomes" id="UP001612915"/>
    </source>
</evidence>
<reference evidence="5 6" key="1">
    <citation type="submission" date="2024-10" db="EMBL/GenBank/DDBJ databases">
        <title>The Natural Products Discovery Center: Release of the First 8490 Sequenced Strains for Exploring Actinobacteria Biosynthetic Diversity.</title>
        <authorList>
            <person name="Kalkreuter E."/>
            <person name="Kautsar S.A."/>
            <person name="Yang D."/>
            <person name="Bader C.D."/>
            <person name="Teijaro C.N."/>
            <person name="Fluegel L."/>
            <person name="Davis C.M."/>
            <person name="Simpson J.R."/>
            <person name="Lauterbach L."/>
            <person name="Steele A.D."/>
            <person name="Gui C."/>
            <person name="Meng S."/>
            <person name="Li G."/>
            <person name="Viehrig K."/>
            <person name="Ye F."/>
            <person name="Su P."/>
            <person name="Kiefer A.F."/>
            <person name="Nichols A."/>
            <person name="Cepeda A.J."/>
            <person name="Yan W."/>
            <person name="Fan B."/>
            <person name="Jiang Y."/>
            <person name="Adhikari A."/>
            <person name="Zheng C.-J."/>
            <person name="Schuster L."/>
            <person name="Cowan T.M."/>
            <person name="Smanski M.J."/>
            <person name="Chevrette M.G."/>
            <person name="De Carvalho L.P.S."/>
            <person name="Shen B."/>
        </authorList>
    </citation>
    <scope>NUCLEOTIDE SEQUENCE [LARGE SCALE GENOMIC DNA]</scope>
    <source>
        <strain evidence="5 6">NPDC049639</strain>
    </source>
</reference>
<dbReference type="EC" id="4.3.1.19" evidence="5"/>
<dbReference type="PANTHER" id="PTHR48078:SF7">
    <property type="entry name" value="BLL6502 PROTEIN"/>
    <property type="match status" value="1"/>
</dbReference>
<sequence>MFDAQELARATEVVRRHVPVTPTYAWPRLAEATGAHVWVKHENHTPTGAFKVRGGLVLADELVAGGFSGSLVSATRGNHGQSLSYAARAYGLEATIVVPEGNDPDQNAAMRAFGARVVVHGHDFQASREHAAALAEQTGGLLVQPYQPALVRGVATYAAELFDAVAAAGVRLRTVFVPIGMGSGASGVIGVRDLLGLDTEVVGVVSSGAPAYALSLAAGHVVSTNTAVTIADGVATRSPDPLAFSVIAAGIARIVQVDDDAVRRAVRLLYDGTHQVAEGAGAIALAGLVAEIEATPGRHQGADVGIVLSGSNLSAPRLAEILAR</sequence>
<keyword evidence="2" id="KW-0663">Pyridoxal phosphate</keyword>
<proteinExistence type="predicted"/>
<organism evidence="5 6">
    <name type="scientific">Spongisporangium articulatum</name>
    <dbReference type="NCBI Taxonomy" id="3362603"/>
    <lineage>
        <taxon>Bacteria</taxon>
        <taxon>Bacillati</taxon>
        <taxon>Actinomycetota</taxon>
        <taxon>Actinomycetes</taxon>
        <taxon>Kineosporiales</taxon>
        <taxon>Kineosporiaceae</taxon>
        <taxon>Spongisporangium</taxon>
    </lineage>
</organism>
<dbReference type="Proteomes" id="UP001612915">
    <property type="component" value="Unassembled WGS sequence"/>
</dbReference>
<dbReference type="InterPro" id="IPR036052">
    <property type="entry name" value="TrpB-like_PALP_sf"/>
</dbReference>
<dbReference type="GO" id="GO:0004794">
    <property type="term" value="F:threonine deaminase activity"/>
    <property type="evidence" value="ECO:0007669"/>
    <property type="project" value="UniProtKB-EC"/>
</dbReference>
<comment type="cofactor">
    <cofactor evidence="1">
        <name>pyridoxal 5'-phosphate</name>
        <dbReference type="ChEBI" id="CHEBI:597326"/>
    </cofactor>
</comment>
<dbReference type="RefSeq" id="WP_398278739.1">
    <property type="nucleotide sequence ID" value="NZ_JBITLV010000002.1"/>
</dbReference>
<evidence type="ECO:0000313" key="5">
    <source>
        <dbReference type="EMBL" id="MFI7586750.1"/>
    </source>
</evidence>
<dbReference type="EMBL" id="JBITLV010000002">
    <property type="protein sequence ID" value="MFI7586750.1"/>
    <property type="molecule type" value="Genomic_DNA"/>
</dbReference>
<keyword evidence="3 5" id="KW-0456">Lyase</keyword>
<dbReference type="PANTHER" id="PTHR48078">
    <property type="entry name" value="THREONINE DEHYDRATASE, MITOCHONDRIAL-RELATED"/>
    <property type="match status" value="1"/>
</dbReference>
<evidence type="ECO:0000256" key="1">
    <source>
        <dbReference type="ARBA" id="ARBA00001933"/>
    </source>
</evidence>
<dbReference type="Gene3D" id="3.40.50.1100">
    <property type="match status" value="2"/>
</dbReference>
<dbReference type="NCBIfam" id="NF004771">
    <property type="entry name" value="PRK06110.1"/>
    <property type="match status" value="1"/>
</dbReference>
<evidence type="ECO:0000256" key="2">
    <source>
        <dbReference type="ARBA" id="ARBA00022898"/>
    </source>
</evidence>